<organism evidence="8 9">
    <name type="scientific">Paraconiothyrium brasiliense</name>
    <dbReference type="NCBI Taxonomy" id="300254"/>
    <lineage>
        <taxon>Eukaryota</taxon>
        <taxon>Fungi</taxon>
        <taxon>Dikarya</taxon>
        <taxon>Ascomycota</taxon>
        <taxon>Pezizomycotina</taxon>
        <taxon>Dothideomycetes</taxon>
        <taxon>Pleosporomycetidae</taxon>
        <taxon>Pleosporales</taxon>
        <taxon>Massarineae</taxon>
        <taxon>Didymosphaeriaceae</taxon>
        <taxon>Paraconiothyrium</taxon>
    </lineage>
</organism>
<feature type="transmembrane region" description="Helical" evidence="6">
    <location>
        <begin position="30"/>
        <end position="53"/>
    </location>
</feature>
<evidence type="ECO:0000256" key="5">
    <source>
        <dbReference type="ARBA" id="ARBA00038359"/>
    </source>
</evidence>
<keyword evidence="2 6" id="KW-0812">Transmembrane</keyword>
<dbReference type="PANTHER" id="PTHR33048">
    <property type="entry name" value="PTH11-LIKE INTEGRAL MEMBRANE PROTEIN (AFU_ORTHOLOGUE AFUA_5G11245)"/>
    <property type="match status" value="1"/>
</dbReference>
<feature type="transmembrane region" description="Helical" evidence="6">
    <location>
        <begin position="145"/>
        <end position="164"/>
    </location>
</feature>
<name>A0ABR3RT95_9PLEO</name>
<comment type="caution">
    <text evidence="8">The sequence shown here is derived from an EMBL/GenBank/DDBJ whole genome shotgun (WGS) entry which is preliminary data.</text>
</comment>
<dbReference type="Pfam" id="PF20684">
    <property type="entry name" value="Fung_rhodopsin"/>
    <property type="match status" value="1"/>
</dbReference>
<keyword evidence="9" id="KW-1185">Reference proteome</keyword>
<evidence type="ECO:0000259" key="7">
    <source>
        <dbReference type="Pfam" id="PF20684"/>
    </source>
</evidence>
<evidence type="ECO:0000256" key="3">
    <source>
        <dbReference type="ARBA" id="ARBA00022989"/>
    </source>
</evidence>
<dbReference type="InterPro" id="IPR052337">
    <property type="entry name" value="SAT4-like"/>
</dbReference>
<reference evidence="8 9" key="1">
    <citation type="submission" date="2024-02" db="EMBL/GenBank/DDBJ databases">
        <title>De novo assembly and annotation of 12 fungi associated with fruit tree decline syndrome in Ontario, Canada.</title>
        <authorList>
            <person name="Sulman M."/>
            <person name="Ellouze W."/>
            <person name="Ilyukhin E."/>
        </authorList>
    </citation>
    <scope>NUCLEOTIDE SEQUENCE [LARGE SCALE GENOMIC DNA]</scope>
    <source>
        <strain evidence="8 9">M42-189</strain>
    </source>
</reference>
<protein>
    <recommendedName>
        <fullName evidence="7">Rhodopsin domain-containing protein</fullName>
    </recommendedName>
</protein>
<evidence type="ECO:0000313" key="9">
    <source>
        <dbReference type="Proteomes" id="UP001521785"/>
    </source>
</evidence>
<evidence type="ECO:0000256" key="4">
    <source>
        <dbReference type="ARBA" id="ARBA00023136"/>
    </source>
</evidence>
<evidence type="ECO:0000256" key="2">
    <source>
        <dbReference type="ARBA" id="ARBA00022692"/>
    </source>
</evidence>
<feature type="domain" description="Rhodopsin" evidence="7">
    <location>
        <begin position="4"/>
        <end position="207"/>
    </location>
</feature>
<keyword evidence="4 6" id="KW-0472">Membrane</keyword>
<sequence length="296" mass="33213">MVFASTHYGFGKHVVDIKATGGDVREALKYFYLTVTFYTLTNGMNKFAFLMLYHRVFPIPGFRKIIYVMMAISGLWTVAYLFVGIFQCNPIARVYDRTIPGTCIDFAWHRWTNAISNLLTDLTIFFLPMPLILKLNMSLGNRIGLVILFSIGFFICLITTLRMATLPQTLKLKEPTWESAPTNLWSFIEAAVGVICACLISLRRTISRFWPQRWRSSKGTSGAGYYAQYGGGSTGGKGARGTFGRAQAGSFHMEALKSARKEAKENAVVTLVSRSESQERIFEGITVTKDIQVTRD</sequence>
<evidence type="ECO:0000256" key="6">
    <source>
        <dbReference type="SAM" id="Phobius"/>
    </source>
</evidence>
<dbReference type="Proteomes" id="UP001521785">
    <property type="component" value="Unassembled WGS sequence"/>
</dbReference>
<comment type="subcellular location">
    <subcellularLocation>
        <location evidence="1">Membrane</location>
        <topology evidence="1">Multi-pass membrane protein</topology>
    </subcellularLocation>
</comment>
<feature type="transmembrane region" description="Helical" evidence="6">
    <location>
        <begin position="65"/>
        <end position="86"/>
    </location>
</feature>
<evidence type="ECO:0000313" key="8">
    <source>
        <dbReference type="EMBL" id="KAL1607666.1"/>
    </source>
</evidence>
<comment type="similarity">
    <text evidence="5">Belongs to the SAT4 family.</text>
</comment>
<dbReference type="InterPro" id="IPR049326">
    <property type="entry name" value="Rhodopsin_dom_fungi"/>
</dbReference>
<evidence type="ECO:0000256" key="1">
    <source>
        <dbReference type="ARBA" id="ARBA00004141"/>
    </source>
</evidence>
<dbReference type="EMBL" id="JAKJXO020000003">
    <property type="protein sequence ID" value="KAL1607666.1"/>
    <property type="molecule type" value="Genomic_DNA"/>
</dbReference>
<dbReference type="PANTHER" id="PTHR33048:SF47">
    <property type="entry name" value="INTEGRAL MEMBRANE PROTEIN-RELATED"/>
    <property type="match status" value="1"/>
</dbReference>
<feature type="transmembrane region" description="Helical" evidence="6">
    <location>
        <begin position="114"/>
        <end position="133"/>
    </location>
</feature>
<proteinExistence type="inferred from homology"/>
<accession>A0ABR3RT95</accession>
<keyword evidence="3 6" id="KW-1133">Transmembrane helix</keyword>
<feature type="transmembrane region" description="Helical" evidence="6">
    <location>
        <begin position="184"/>
        <end position="202"/>
    </location>
</feature>
<gene>
    <name evidence="8" type="ORF">SLS60_002601</name>
</gene>